<dbReference type="InterPro" id="IPR001214">
    <property type="entry name" value="SET_dom"/>
</dbReference>
<dbReference type="Proteomes" id="UP000075714">
    <property type="component" value="Unassembled WGS sequence"/>
</dbReference>
<comment type="caution">
    <text evidence="3">The sequence shown here is derived from an EMBL/GenBank/DDBJ whole genome shotgun (WGS) entry which is preliminary data.</text>
</comment>
<dbReference type="InterPro" id="IPR046341">
    <property type="entry name" value="SET_dom_sf"/>
</dbReference>
<dbReference type="Gene3D" id="2.170.270.10">
    <property type="entry name" value="SET domain"/>
    <property type="match status" value="1"/>
</dbReference>
<protein>
    <recommendedName>
        <fullName evidence="2">SET domain-containing protein</fullName>
    </recommendedName>
</protein>
<dbReference type="OrthoDB" id="515462at2759"/>
<feature type="region of interest" description="Disordered" evidence="1">
    <location>
        <begin position="318"/>
        <end position="340"/>
    </location>
</feature>
<dbReference type="EMBL" id="LSYV01000031">
    <property type="protein sequence ID" value="KXZ48091.1"/>
    <property type="molecule type" value="Genomic_DNA"/>
</dbReference>
<keyword evidence="4" id="KW-1185">Reference proteome</keyword>
<dbReference type="AlphaFoldDB" id="A0A150GE09"/>
<dbReference type="Pfam" id="PF00856">
    <property type="entry name" value="SET"/>
    <property type="match status" value="1"/>
</dbReference>
<sequence length="399" mass="42508">MVAVTPMRRTMFPLHTAARVGEPGQVRVCGLTFDTALAPAVRSAQEAWQEGLSQREPQHAILAMEQLAFTGSRIDQRLSRAVVCNKLARLLGLHGDNGRLEAPLPEGPVVLEGAMQPCGDPARGGAGLQATVLIRKSEVLGVVGGYVLPSGSIKNLLAAGHRHCRPAVAARLARVVAESRADTATAWSLLAGGFRVPLPVEMALPLLDEGSVLPSAVELSMLGYGNLLALVNDPRVDPRDWTPDNDVDLHNTAERANCTVVPVCVRGLVLPVLVALRDIAPGEQLLRDYGADWWRQLASDWEVAEHDGLDVVRLLHGTQQQRAQDAEPGPLSPAPQPDEVVQEPAVAPLLDTPPAAMPLAAAASTGPLVTAAARACPEPFPEPYPEPFAEPWAEPQLRC</sequence>
<dbReference type="SUPFAM" id="SSF82199">
    <property type="entry name" value="SET domain"/>
    <property type="match status" value="1"/>
</dbReference>
<accession>A0A150GE09</accession>
<reference evidence="4" key="1">
    <citation type="journal article" date="2016" name="Nat. Commun.">
        <title>The Gonium pectorale genome demonstrates co-option of cell cycle regulation during the evolution of multicellularity.</title>
        <authorList>
            <person name="Hanschen E.R."/>
            <person name="Marriage T.N."/>
            <person name="Ferris P.J."/>
            <person name="Hamaji T."/>
            <person name="Toyoda A."/>
            <person name="Fujiyama A."/>
            <person name="Neme R."/>
            <person name="Noguchi H."/>
            <person name="Minakuchi Y."/>
            <person name="Suzuki M."/>
            <person name="Kawai-Toyooka H."/>
            <person name="Smith D.R."/>
            <person name="Sparks H."/>
            <person name="Anderson J."/>
            <person name="Bakaric R."/>
            <person name="Luria V."/>
            <person name="Karger A."/>
            <person name="Kirschner M.W."/>
            <person name="Durand P.M."/>
            <person name="Michod R.E."/>
            <person name="Nozaki H."/>
            <person name="Olson B.J."/>
        </authorList>
    </citation>
    <scope>NUCLEOTIDE SEQUENCE [LARGE SCALE GENOMIC DNA]</scope>
    <source>
        <strain evidence="4">NIES-2863</strain>
    </source>
</reference>
<evidence type="ECO:0000313" key="4">
    <source>
        <dbReference type="Proteomes" id="UP000075714"/>
    </source>
</evidence>
<organism evidence="3 4">
    <name type="scientific">Gonium pectorale</name>
    <name type="common">Green alga</name>
    <dbReference type="NCBI Taxonomy" id="33097"/>
    <lineage>
        <taxon>Eukaryota</taxon>
        <taxon>Viridiplantae</taxon>
        <taxon>Chlorophyta</taxon>
        <taxon>core chlorophytes</taxon>
        <taxon>Chlorophyceae</taxon>
        <taxon>CS clade</taxon>
        <taxon>Chlamydomonadales</taxon>
        <taxon>Volvocaceae</taxon>
        <taxon>Gonium</taxon>
    </lineage>
</organism>
<evidence type="ECO:0000256" key="1">
    <source>
        <dbReference type="SAM" id="MobiDB-lite"/>
    </source>
</evidence>
<evidence type="ECO:0000313" key="3">
    <source>
        <dbReference type="EMBL" id="KXZ48091.1"/>
    </source>
</evidence>
<feature type="domain" description="SET" evidence="2">
    <location>
        <begin position="125"/>
        <end position="290"/>
    </location>
</feature>
<gene>
    <name evidence="3" type="ORF">GPECTOR_30g186</name>
</gene>
<name>A0A150GE09_GONPE</name>
<evidence type="ECO:0000259" key="2">
    <source>
        <dbReference type="Pfam" id="PF00856"/>
    </source>
</evidence>
<proteinExistence type="predicted"/>